<reference evidence="1" key="1">
    <citation type="journal article" date="2015" name="Nature">
        <title>Complex archaea that bridge the gap between prokaryotes and eukaryotes.</title>
        <authorList>
            <person name="Spang A."/>
            <person name="Saw J.H."/>
            <person name="Jorgensen S.L."/>
            <person name="Zaremba-Niedzwiedzka K."/>
            <person name="Martijn J."/>
            <person name="Lind A.E."/>
            <person name="van Eijk R."/>
            <person name="Schleper C."/>
            <person name="Guy L."/>
            <person name="Ettema T.J."/>
        </authorList>
    </citation>
    <scope>NUCLEOTIDE SEQUENCE</scope>
</reference>
<organism evidence="1">
    <name type="scientific">marine sediment metagenome</name>
    <dbReference type="NCBI Taxonomy" id="412755"/>
    <lineage>
        <taxon>unclassified sequences</taxon>
        <taxon>metagenomes</taxon>
        <taxon>ecological metagenomes</taxon>
    </lineage>
</organism>
<accession>A0A0F9SE03</accession>
<proteinExistence type="predicted"/>
<protein>
    <submittedName>
        <fullName evidence="1">Uncharacterized protein</fullName>
    </submittedName>
</protein>
<gene>
    <name evidence="1" type="ORF">LCGC14_0862600</name>
</gene>
<dbReference type="EMBL" id="LAZR01002621">
    <property type="protein sequence ID" value="KKN27623.1"/>
    <property type="molecule type" value="Genomic_DNA"/>
</dbReference>
<evidence type="ECO:0000313" key="1">
    <source>
        <dbReference type="EMBL" id="KKN27623.1"/>
    </source>
</evidence>
<name>A0A0F9SE03_9ZZZZ</name>
<sequence>MIKTCKNPICGHDWEVHNDDDGGCASCPCEKFEAEAEKAQLRYSKGVAQKGCGWTGKRYEETGERCTKYNLCPSCSGNHTRHMRVNEGFAFIPDEDFDLSVIMKKPIKELNNREKYLRYKKTFDENSKKQSKKLGKEYFADASRKYAHSNKDKINEKARRVYNKDKTKALVRAKTRHYHKKKGLCQKCGLKGKTDFHHPPPMSPDVFVEVCNKCHNEIHGRELYVKQ</sequence>
<dbReference type="AlphaFoldDB" id="A0A0F9SE03"/>
<comment type="caution">
    <text evidence="1">The sequence shown here is derived from an EMBL/GenBank/DDBJ whole genome shotgun (WGS) entry which is preliminary data.</text>
</comment>